<dbReference type="InterPro" id="IPR002104">
    <property type="entry name" value="Integrase_catalytic"/>
</dbReference>
<keyword evidence="1" id="KW-0233">DNA recombination</keyword>
<dbReference type="EMBL" id="WEGK01000012">
    <property type="protein sequence ID" value="MQY22040.1"/>
    <property type="molecule type" value="Genomic_DNA"/>
</dbReference>
<dbReference type="PROSITE" id="PS51898">
    <property type="entry name" value="TYR_RECOMBINASE"/>
    <property type="match status" value="1"/>
</dbReference>
<evidence type="ECO:0000313" key="3">
    <source>
        <dbReference type="EMBL" id="MQY22040.1"/>
    </source>
</evidence>
<dbReference type="GO" id="GO:0015074">
    <property type="term" value="P:DNA integration"/>
    <property type="evidence" value="ECO:0007669"/>
    <property type="project" value="InterPro"/>
</dbReference>
<accession>A0A7K0D8C9</accession>
<evidence type="ECO:0000256" key="1">
    <source>
        <dbReference type="ARBA" id="ARBA00023172"/>
    </source>
</evidence>
<dbReference type="GO" id="GO:0006310">
    <property type="term" value="P:DNA recombination"/>
    <property type="evidence" value="ECO:0007669"/>
    <property type="project" value="UniProtKB-KW"/>
</dbReference>
<dbReference type="RefSeq" id="WP_194290002.1">
    <property type="nucleotide sequence ID" value="NZ_WEGK01000012.1"/>
</dbReference>
<proteinExistence type="predicted"/>
<comment type="caution">
    <text evidence="3">The sequence shown here is derived from an EMBL/GenBank/DDBJ whole genome shotgun (WGS) entry which is preliminary data.</text>
</comment>
<feature type="domain" description="Tyr recombinase" evidence="2">
    <location>
        <begin position="113"/>
        <end position="298"/>
    </location>
</feature>
<evidence type="ECO:0000259" key="2">
    <source>
        <dbReference type="PROSITE" id="PS51898"/>
    </source>
</evidence>
<dbReference type="InterPro" id="IPR050090">
    <property type="entry name" value="Tyrosine_recombinase_XerCD"/>
</dbReference>
<organism evidence="3 4">
    <name type="scientific">Nocardia macrotermitis</name>
    <dbReference type="NCBI Taxonomy" id="2585198"/>
    <lineage>
        <taxon>Bacteria</taxon>
        <taxon>Bacillati</taxon>
        <taxon>Actinomycetota</taxon>
        <taxon>Actinomycetes</taxon>
        <taxon>Mycobacteriales</taxon>
        <taxon>Nocardiaceae</taxon>
        <taxon>Nocardia</taxon>
    </lineage>
</organism>
<dbReference type="InterPro" id="IPR013762">
    <property type="entry name" value="Integrase-like_cat_sf"/>
</dbReference>
<name>A0A7K0D8C9_9NOCA</name>
<sequence length="308" mass="33919">MAEPGRVRSIRHSVRLGDARDIYLGTIVSPNTRRGYGIALAALVEAFGADSDVGLLDPDRVDGWFRFRWGGASAQTFNVRLASLRAACTYWAERCWLVGDPLQRLRPRPVPADRSRAVTRAEVTAILGLDVPLRERVLWTMLYETAARAEELLELDVPDLDTANRCARVTRKGGTVDVVAWQTGTARLLPRMLAGRRTGPVFVTDRKAKPHVAVADTDPGSGRGRLSYRRAAELFEDNTAGFTGGPFTLHQLRHSRLTHAAEDGASTPMLMTLSGHTSVRSLAKYARPGKDALLAWQANTDPAARRRR</sequence>
<evidence type="ECO:0000313" key="4">
    <source>
        <dbReference type="Proteomes" id="UP000438448"/>
    </source>
</evidence>
<dbReference type="GO" id="GO:0003677">
    <property type="term" value="F:DNA binding"/>
    <property type="evidence" value="ECO:0007669"/>
    <property type="project" value="InterPro"/>
</dbReference>
<dbReference type="PANTHER" id="PTHR30349">
    <property type="entry name" value="PHAGE INTEGRASE-RELATED"/>
    <property type="match status" value="1"/>
</dbReference>
<dbReference type="InterPro" id="IPR011010">
    <property type="entry name" value="DNA_brk_join_enz"/>
</dbReference>
<protein>
    <submittedName>
        <fullName evidence="3">Tyrosine recombinase XerC</fullName>
    </submittedName>
</protein>
<dbReference type="CDD" id="cd00397">
    <property type="entry name" value="DNA_BRE_C"/>
    <property type="match status" value="1"/>
</dbReference>
<gene>
    <name evidence="3" type="primary">xerC_4</name>
    <name evidence="3" type="ORF">NRB20_51530</name>
</gene>
<dbReference type="AlphaFoldDB" id="A0A7K0D8C9"/>
<dbReference type="SUPFAM" id="SSF56349">
    <property type="entry name" value="DNA breaking-rejoining enzymes"/>
    <property type="match status" value="1"/>
</dbReference>
<dbReference type="PANTHER" id="PTHR30349:SF81">
    <property type="entry name" value="TYROSINE RECOMBINASE XERC"/>
    <property type="match status" value="1"/>
</dbReference>
<keyword evidence="4" id="KW-1185">Reference proteome</keyword>
<dbReference type="Gene3D" id="1.10.443.10">
    <property type="entry name" value="Intergrase catalytic core"/>
    <property type="match status" value="1"/>
</dbReference>
<dbReference type="Proteomes" id="UP000438448">
    <property type="component" value="Unassembled WGS sequence"/>
</dbReference>
<dbReference type="Pfam" id="PF00589">
    <property type="entry name" value="Phage_integrase"/>
    <property type="match status" value="1"/>
</dbReference>
<reference evidence="3 4" key="1">
    <citation type="submission" date="2019-10" db="EMBL/GenBank/DDBJ databases">
        <title>Nocardia macrotermitis sp. nov. and Nocardia aurantia sp. nov., isolated from the gut of fungus growing-termite Macrotermes natalensis.</title>
        <authorList>
            <person name="Benndorf R."/>
            <person name="Schwitalla J."/>
            <person name="Martin K."/>
            <person name="De Beer W."/>
            <person name="Kaster A.-K."/>
            <person name="Vollmers J."/>
            <person name="Poulsen M."/>
            <person name="Beemelmanns C."/>
        </authorList>
    </citation>
    <scope>NUCLEOTIDE SEQUENCE [LARGE SCALE GENOMIC DNA]</scope>
    <source>
        <strain evidence="3 4">RB20</strain>
    </source>
</reference>